<evidence type="ECO:0000313" key="2">
    <source>
        <dbReference type="Proteomes" id="UP000828390"/>
    </source>
</evidence>
<gene>
    <name evidence="1" type="ORF">DPMN_127160</name>
</gene>
<name>A0A9D4GX62_DREPO</name>
<protein>
    <submittedName>
        <fullName evidence="1">Uncharacterized protein</fullName>
    </submittedName>
</protein>
<organism evidence="1 2">
    <name type="scientific">Dreissena polymorpha</name>
    <name type="common">Zebra mussel</name>
    <name type="synonym">Mytilus polymorpha</name>
    <dbReference type="NCBI Taxonomy" id="45954"/>
    <lineage>
        <taxon>Eukaryota</taxon>
        <taxon>Metazoa</taxon>
        <taxon>Spiralia</taxon>
        <taxon>Lophotrochozoa</taxon>
        <taxon>Mollusca</taxon>
        <taxon>Bivalvia</taxon>
        <taxon>Autobranchia</taxon>
        <taxon>Heteroconchia</taxon>
        <taxon>Euheterodonta</taxon>
        <taxon>Imparidentia</taxon>
        <taxon>Neoheterodontei</taxon>
        <taxon>Myida</taxon>
        <taxon>Dreissenoidea</taxon>
        <taxon>Dreissenidae</taxon>
        <taxon>Dreissena</taxon>
    </lineage>
</organism>
<reference evidence="1" key="2">
    <citation type="submission" date="2020-11" db="EMBL/GenBank/DDBJ databases">
        <authorList>
            <person name="McCartney M.A."/>
            <person name="Auch B."/>
            <person name="Kono T."/>
            <person name="Mallez S."/>
            <person name="Becker A."/>
            <person name="Gohl D.M."/>
            <person name="Silverstein K.A.T."/>
            <person name="Koren S."/>
            <person name="Bechman K.B."/>
            <person name="Herman A."/>
            <person name="Abrahante J.E."/>
            <person name="Garbe J."/>
        </authorList>
    </citation>
    <scope>NUCLEOTIDE SEQUENCE</scope>
    <source>
        <strain evidence="1">Duluth1</strain>
        <tissue evidence="1">Whole animal</tissue>
    </source>
</reference>
<keyword evidence="2" id="KW-1185">Reference proteome</keyword>
<accession>A0A9D4GX62</accession>
<dbReference type="AlphaFoldDB" id="A0A9D4GX62"/>
<comment type="caution">
    <text evidence="1">The sequence shown here is derived from an EMBL/GenBank/DDBJ whole genome shotgun (WGS) entry which is preliminary data.</text>
</comment>
<dbReference type="Proteomes" id="UP000828390">
    <property type="component" value="Unassembled WGS sequence"/>
</dbReference>
<proteinExistence type="predicted"/>
<sequence length="59" mass="6494">MGKSKPPCLNRTVVFNPYVAVEVDSTGGFFIMGFDYSDQFGVDVVQPYGSPQCCMTYTV</sequence>
<evidence type="ECO:0000313" key="1">
    <source>
        <dbReference type="EMBL" id="KAH3825286.1"/>
    </source>
</evidence>
<reference evidence="1" key="1">
    <citation type="journal article" date="2019" name="bioRxiv">
        <title>The Genome of the Zebra Mussel, Dreissena polymorpha: A Resource for Invasive Species Research.</title>
        <authorList>
            <person name="McCartney M.A."/>
            <person name="Auch B."/>
            <person name="Kono T."/>
            <person name="Mallez S."/>
            <person name="Zhang Y."/>
            <person name="Obille A."/>
            <person name="Becker A."/>
            <person name="Abrahante J.E."/>
            <person name="Garbe J."/>
            <person name="Badalamenti J.P."/>
            <person name="Herman A."/>
            <person name="Mangelson H."/>
            <person name="Liachko I."/>
            <person name="Sullivan S."/>
            <person name="Sone E.D."/>
            <person name="Koren S."/>
            <person name="Silverstein K.A.T."/>
            <person name="Beckman K.B."/>
            <person name="Gohl D.M."/>
        </authorList>
    </citation>
    <scope>NUCLEOTIDE SEQUENCE</scope>
    <source>
        <strain evidence="1">Duluth1</strain>
        <tissue evidence="1">Whole animal</tissue>
    </source>
</reference>
<dbReference type="EMBL" id="JAIWYP010000005">
    <property type="protein sequence ID" value="KAH3825286.1"/>
    <property type="molecule type" value="Genomic_DNA"/>
</dbReference>